<dbReference type="SUPFAM" id="SSF89392">
    <property type="entry name" value="Prokaryotic lipoproteins and lipoprotein localization factors"/>
    <property type="match status" value="1"/>
</dbReference>
<dbReference type="InterPro" id="IPR029046">
    <property type="entry name" value="LolA/LolB/LppX"/>
</dbReference>
<feature type="chain" id="PRO_5038937975" description="LppX_LprAFG lipoprotein" evidence="1">
    <location>
        <begin position="21"/>
        <end position="279"/>
    </location>
</feature>
<keyword evidence="1" id="KW-0732">Signal</keyword>
<evidence type="ECO:0000313" key="2">
    <source>
        <dbReference type="EMBL" id="OLR90408.1"/>
    </source>
</evidence>
<dbReference type="AlphaFoldDB" id="A0A1Q9LEE1"/>
<dbReference type="STRING" id="1193682.BJP25_27545"/>
<dbReference type="RefSeq" id="WP_075977082.1">
    <property type="nucleotide sequence ID" value="NZ_MKQR01000026.1"/>
</dbReference>
<proteinExistence type="predicted"/>
<dbReference type="Gene3D" id="2.50.20.20">
    <property type="match status" value="1"/>
</dbReference>
<organism evidence="2 3">
    <name type="scientific">Actinokineospora bangkokensis</name>
    <dbReference type="NCBI Taxonomy" id="1193682"/>
    <lineage>
        <taxon>Bacteria</taxon>
        <taxon>Bacillati</taxon>
        <taxon>Actinomycetota</taxon>
        <taxon>Actinomycetes</taxon>
        <taxon>Pseudonocardiales</taxon>
        <taxon>Pseudonocardiaceae</taxon>
        <taxon>Actinokineospora</taxon>
    </lineage>
</organism>
<dbReference type="EMBL" id="MKQR01000026">
    <property type="protein sequence ID" value="OLR90408.1"/>
    <property type="molecule type" value="Genomic_DNA"/>
</dbReference>
<protein>
    <recommendedName>
        <fullName evidence="4">LppX_LprAFG lipoprotein</fullName>
    </recommendedName>
</protein>
<dbReference type="PROSITE" id="PS51257">
    <property type="entry name" value="PROKAR_LIPOPROTEIN"/>
    <property type="match status" value="1"/>
</dbReference>
<name>A0A1Q9LEE1_9PSEU</name>
<gene>
    <name evidence="2" type="ORF">BJP25_27545</name>
</gene>
<dbReference type="OrthoDB" id="3427828at2"/>
<evidence type="ECO:0000256" key="1">
    <source>
        <dbReference type="SAM" id="SignalP"/>
    </source>
</evidence>
<dbReference type="Proteomes" id="UP000186040">
    <property type="component" value="Unassembled WGS sequence"/>
</dbReference>
<evidence type="ECO:0008006" key="4">
    <source>
        <dbReference type="Google" id="ProtNLM"/>
    </source>
</evidence>
<feature type="signal peptide" evidence="1">
    <location>
        <begin position="1"/>
        <end position="20"/>
    </location>
</feature>
<sequence>MRKTKLMVAGALLATATLTACNSTQSGSAAPVGGQSTSSSAAPSGFDTLKSLTDAVAQKSASAKSAHVKMSSSIGSTSFTGEGDFDFAAENTAMQMSMEIPGAGAVEMILVDQTIYMKLPANLVPSDKPWIKFSQDGTDPVSQQLAGTMDQLKSSDPREALQKIVNAGEITSKEETELNGEKATHYSITVDVTKLTEESGYDAETRKAMQDAGIKEFPMEVWVNGDALPLRVVTTVPLPAAAQATAGTSEVKVTADYTDWGKSVDVQAPDPSQVGTLGG</sequence>
<accession>A0A1Q9LEE1</accession>
<comment type="caution">
    <text evidence="2">The sequence shown here is derived from an EMBL/GenBank/DDBJ whole genome shotgun (WGS) entry which is preliminary data.</text>
</comment>
<keyword evidence="3" id="KW-1185">Reference proteome</keyword>
<evidence type="ECO:0000313" key="3">
    <source>
        <dbReference type="Proteomes" id="UP000186040"/>
    </source>
</evidence>
<reference evidence="2 3" key="1">
    <citation type="submission" date="2016-10" db="EMBL/GenBank/DDBJ databases">
        <title>The Draft Genome Sequence of Actinokineospora bangkokensis 44EHWT reveals the biosynthetic pathway of antifungal compounds Thailandins with unusual extender unit butylmalonyl-CoA.</title>
        <authorList>
            <person name="Greule A."/>
            <person name="Intra B."/>
            <person name="Flemming S."/>
            <person name="Rommel M.G."/>
            <person name="Panbangred W."/>
            <person name="Bechthold A."/>
        </authorList>
    </citation>
    <scope>NUCLEOTIDE SEQUENCE [LARGE SCALE GENOMIC DNA]</scope>
    <source>
        <strain evidence="2 3">44EHW</strain>
    </source>
</reference>